<keyword evidence="2" id="KW-1185">Reference proteome</keyword>
<organism evidence="1 2">
    <name type="scientific">Mycena rosella</name>
    <name type="common">Pink bonnet</name>
    <name type="synonym">Agaricus rosellus</name>
    <dbReference type="NCBI Taxonomy" id="1033263"/>
    <lineage>
        <taxon>Eukaryota</taxon>
        <taxon>Fungi</taxon>
        <taxon>Dikarya</taxon>
        <taxon>Basidiomycota</taxon>
        <taxon>Agaricomycotina</taxon>
        <taxon>Agaricomycetes</taxon>
        <taxon>Agaricomycetidae</taxon>
        <taxon>Agaricales</taxon>
        <taxon>Marasmiineae</taxon>
        <taxon>Mycenaceae</taxon>
        <taxon>Mycena</taxon>
    </lineage>
</organism>
<evidence type="ECO:0000313" key="1">
    <source>
        <dbReference type="EMBL" id="KAJ7695030.1"/>
    </source>
</evidence>
<dbReference type="EMBL" id="JARKIE010000039">
    <property type="protein sequence ID" value="KAJ7695030.1"/>
    <property type="molecule type" value="Genomic_DNA"/>
</dbReference>
<evidence type="ECO:0000313" key="2">
    <source>
        <dbReference type="Proteomes" id="UP001221757"/>
    </source>
</evidence>
<accession>A0AAD7DMY6</accession>
<reference evidence="1" key="1">
    <citation type="submission" date="2023-03" db="EMBL/GenBank/DDBJ databases">
        <title>Massive genome expansion in bonnet fungi (Mycena s.s.) driven by repeated elements and novel gene families across ecological guilds.</title>
        <authorList>
            <consortium name="Lawrence Berkeley National Laboratory"/>
            <person name="Harder C.B."/>
            <person name="Miyauchi S."/>
            <person name="Viragh M."/>
            <person name="Kuo A."/>
            <person name="Thoen E."/>
            <person name="Andreopoulos B."/>
            <person name="Lu D."/>
            <person name="Skrede I."/>
            <person name="Drula E."/>
            <person name="Henrissat B."/>
            <person name="Morin E."/>
            <person name="Kohler A."/>
            <person name="Barry K."/>
            <person name="LaButti K."/>
            <person name="Morin E."/>
            <person name="Salamov A."/>
            <person name="Lipzen A."/>
            <person name="Mereny Z."/>
            <person name="Hegedus B."/>
            <person name="Baldrian P."/>
            <person name="Stursova M."/>
            <person name="Weitz H."/>
            <person name="Taylor A."/>
            <person name="Grigoriev I.V."/>
            <person name="Nagy L.G."/>
            <person name="Martin F."/>
            <person name="Kauserud H."/>
        </authorList>
    </citation>
    <scope>NUCLEOTIDE SEQUENCE</scope>
    <source>
        <strain evidence="1">CBHHK067</strain>
    </source>
</reference>
<dbReference type="AlphaFoldDB" id="A0AAD7DMY6"/>
<protein>
    <submittedName>
        <fullName evidence="1">Uncharacterized protein</fullName>
    </submittedName>
</protein>
<proteinExistence type="predicted"/>
<dbReference type="Proteomes" id="UP001221757">
    <property type="component" value="Unassembled WGS sequence"/>
</dbReference>
<gene>
    <name evidence="1" type="ORF">B0H17DRAFT_1198741</name>
</gene>
<comment type="caution">
    <text evidence="1">The sequence shown here is derived from an EMBL/GenBank/DDBJ whole genome shotgun (WGS) entry which is preliminary data.</text>
</comment>
<name>A0AAD7DMY6_MYCRO</name>
<sequence>MAPLSHAQLQAAQELAQKIFKWEVLSEEHAAVLRTDPNQSLEAYNQCAVNMSPVGSLPPRDQFVSCIPKAELDLENPATTFPERFRAMCTCLFLCRLTMKLAAHEDYAGYLEMKRRRSALHEQHNGTSHVIPPHLPPQLPPLLAGDLAHPPTPATKNSQLQYPMSLPARSLGLEEIGIATRVKVTKDAIAGYRRNPNRLPGHIFVSQSSEGVEAFRVISRKSGGPDPTAADFAMSFPLEGLALLKMAGPRCLAAHRPLVQRISEPSRKAKISNDDV</sequence>